<protein>
    <recommendedName>
        <fullName evidence="3">Phage protein</fullName>
    </recommendedName>
</protein>
<accession>A0ABX2ZAA0</accession>
<keyword evidence="2" id="KW-1185">Reference proteome</keyword>
<dbReference type="EMBL" id="LYND01000133">
    <property type="protein sequence ID" value="ODA08231.1"/>
    <property type="molecule type" value="Genomic_DNA"/>
</dbReference>
<organism evidence="1 2">
    <name type="scientific">Paenibacillus polymyxa</name>
    <name type="common">Bacillus polymyxa</name>
    <dbReference type="NCBI Taxonomy" id="1406"/>
    <lineage>
        <taxon>Bacteria</taxon>
        <taxon>Bacillati</taxon>
        <taxon>Bacillota</taxon>
        <taxon>Bacilli</taxon>
        <taxon>Bacillales</taxon>
        <taxon>Paenibacillaceae</taxon>
        <taxon>Paenibacillus</taxon>
    </lineage>
</organism>
<proteinExistence type="predicted"/>
<dbReference type="Proteomes" id="UP000094974">
    <property type="component" value="Unassembled WGS sequence"/>
</dbReference>
<reference evidence="2" key="1">
    <citation type="submission" date="2016-05" db="EMBL/GenBank/DDBJ databases">
        <title>Whole genome shotgun sequencing of cultured foodborne pathogen.</title>
        <authorList>
            <person name="Zheng J."/>
            <person name="Timme R."/>
            <person name="Allard M."/>
            <person name="Strain E."/>
            <person name="Luo Y."/>
            <person name="Brown E."/>
        </authorList>
    </citation>
    <scope>NUCLEOTIDE SEQUENCE [LARGE SCALE GENOMIC DNA]</scope>
    <source>
        <strain evidence="2">CFSAN034343</strain>
    </source>
</reference>
<evidence type="ECO:0000313" key="2">
    <source>
        <dbReference type="Proteomes" id="UP000094974"/>
    </source>
</evidence>
<evidence type="ECO:0000313" key="1">
    <source>
        <dbReference type="EMBL" id="ODA08231.1"/>
    </source>
</evidence>
<name>A0ABX2ZAA0_PAEPO</name>
<comment type="caution">
    <text evidence="1">The sequence shown here is derived from an EMBL/GenBank/DDBJ whole genome shotgun (WGS) entry which is preliminary data.</text>
</comment>
<evidence type="ECO:0008006" key="3">
    <source>
        <dbReference type="Google" id="ProtNLM"/>
    </source>
</evidence>
<sequence length="91" mass="11009">MNKNILLRNDVMILFNADDFQTVSKFEWEKFLYWLDEVNASYQWIPVTMGDRVNIKNSINELIAFKYFQYDGDYYAIRADEYKNWSQANSK</sequence>
<gene>
    <name evidence="1" type="ORF">A7312_27890</name>
</gene>